<dbReference type="AlphaFoldDB" id="A0A1G2BM05"/>
<accession>A0A1G2BM05</accession>
<dbReference type="InterPro" id="IPR001296">
    <property type="entry name" value="Glyco_trans_1"/>
</dbReference>
<dbReference type="EMBL" id="MHKK01000015">
    <property type="protein sequence ID" value="OGY90193.1"/>
    <property type="molecule type" value="Genomic_DNA"/>
</dbReference>
<sequence length="405" mass="46165">MVAHQGKKKIAIVTPYGAEPRFDNYAEFVLAQGLIKNGYEVHFHTYAIKDNPLHINGVYKGVSVIRCRQRFGFSPSLLFSIIGFKPDIVLFFHPRNFLNLSAYIAGRFVGAKIIGEIVGILHDPFIVSDRDNPLEHMIPNVQLFLRWSDVFRVPFSRRPFWNWKNFIFHAPTAHADAIIGVSKEEQRLIENFYKRRAEMIYWCIRTDASVRQDKPSAEKCGPVPERFALFIGQLKRRKGWDTALEAIAYLKKNGAPLSLVFVCSSPTVDEARELAKKLGIEDVVHFMTRISNEEKEWLYRNAQMLLVPSRYEGFGLTTFEAFMAEIPVCATSIPVLLEFLHDGQNALLSPAGDGEALARNIVKLQNDPALREKLISNGKKTAAEFSEAIMIERYLSLFDRLLKNN</sequence>
<dbReference type="PANTHER" id="PTHR46401">
    <property type="entry name" value="GLYCOSYLTRANSFERASE WBBK-RELATED"/>
    <property type="match status" value="1"/>
</dbReference>
<reference evidence="4 5" key="1">
    <citation type="journal article" date="2016" name="Nat. Commun.">
        <title>Thousands of microbial genomes shed light on interconnected biogeochemical processes in an aquifer system.</title>
        <authorList>
            <person name="Anantharaman K."/>
            <person name="Brown C.T."/>
            <person name="Hug L.A."/>
            <person name="Sharon I."/>
            <person name="Castelle C.J."/>
            <person name="Probst A.J."/>
            <person name="Thomas B.C."/>
            <person name="Singh A."/>
            <person name="Wilkins M.J."/>
            <person name="Karaoz U."/>
            <person name="Brodie E.L."/>
            <person name="Williams K.H."/>
            <person name="Hubbard S.S."/>
            <person name="Banfield J.F."/>
        </authorList>
    </citation>
    <scope>NUCLEOTIDE SEQUENCE [LARGE SCALE GENOMIC DNA]</scope>
</reference>
<evidence type="ECO:0000313" key="5">
    <source>
        <dbReference type="Proteomes" id="UP000177817"/>
    </source>
</evidence>
<proteinExistence type="predicted"/>
<dbReference type="CDD" id="cd03801">
    <property type="entry name" value="GT4_PimA-like"/>
    <property type="match status" value="1"/>
</dbReference>
<evidence type="ECO:0000259" key="3">
    <source>
        <dbReference type="Pfam" id="PF13439"/>
    </source>
</evidence>
<protein>
    <recommendedName>
        <fullName evidence="6">Glycosyl transferase family 1 domain-containing protein</fullName>
    </recommendedName>
</protein>
<evidence type="ECO:0008006" key="6">
    <source>
        <dbReference type="Google" id="ProtNLM"/>
    </source>
</evidence>
<evidence type="ECO:0000256" key="1">
    <source>
        <dbReference type="ARBA" id="ARBA00022679"/>
    </source>
</evidence>
<evidence type="ECO:0000313" key="4">
    <source>
        <dbReference type="EMBL" id="OGY90193.1"/>
    </source>
</evidence>
<gene>
    <name evidence="4" type="ORF">A2677_04155</name>
</gene>
<comment type="caution">
    <text evidence="4">The sequence shown here is derived from an EMBL/GenBank/DDBJ whole genome shotgun (WGS) entry which is preliminary data.</text>
</comment>
<feature type="domain" description="Glycosyltransferase subfamily 4-like N-terminal" evidence="3">
    <location>
        <begin position="30"/>
        <end position="206"/>
    </location>
</feature>
<dbReference type="InterPro" id="IPR028098">
    <property type="entry name" value="Glyco_trans_4-like_N"/>
</dbReference>
<dbReference type="GO" id="GO:0016757">
    <property type="term" value="F:glycosyltransferase activity"/>
    <property type="evidence" value="ECO:0007669"/>
    <property type="project" value="InterPro"/>
</dbReference>
<dbReference type="Pfam" id="PF00534">
    <property type="entry name" value="Glycos_transf_1"/>
    <property type="match status" value="1"/>
</dbReference>
<dbReference type="PANTHER" id="PTHR46401:SF2">
    <property type="entry name" value="GLYCOSYLTRANSFERASE WBBK-RELATED"/>
    <property type="match status" value="1"/>
</dbReference>
<dbReference type="SUPFAM" id="SSF53756">
    <property type="entry name" value="UDP-Glycosyltransferase/glycogen phosphorylase"/>
    <property type="match status" value="1"/>
</dbReference>
<name>A0A1G2BM05_9BACT</name>
<dbReference type="GO" id="GO:0009103">
    <property type="term" value="P:lipopolysaccharide biosynthetic process"/>
    <property type="evidence" value="ECO:0007669"/>
    <property type="project" value="TreeGrafter"/>
</dbReference>
<dbReference type="Gene3D" id="3.40.50.2000">
    <property type="entry name" value="Glycogen Phosphorylase B"/>
    <property type="match status" value="2"/>
</dbReference>
<dbReference type="Proteomes" id="UP000177817">
    <property type="component" value="Unassembled WGS sequence"/>
</dbReference>
<feature type="domain" description="Glycosyl transferase family 1" evidence="2">
    <location>
        <begin position="224"/>
        <end position="380"/>
    </location>
</feature>
<evidence type="ECO:0000259" key="2">
    <source>
        <dbReference type="Pfam" id="PF00534"/>
    </source>
</evidence>
<keyword evidence="1" id="KW-0808">Transferase</keyword>
<dbReference type="Pfam" id="PF13439">
    <property type="entry name" value="Glyco_transf_4"/>
    <property type="match status" value="1"/>
</dbReference>
<organism evidence="4 5">
    <name type="scientific">Candidatus Komeilibacteria bacterium RIFCSPHIGHO2_01_FULL_52_14</name>
    <dbReference type="NCBI Taxonomy" id="1798549"/>
    <lineage>
        <taxon>Bacteria</taxon>
        <taxon>Candidatus Komeiliibacteriota</taxon>
    </lineage>
</organism>